<feature type="region of interest" description="Disordered" evidence="1">
    <location>
        <begin position="130"/>
        <end position="171"/>
    </location>
</feature>
<reference evidence="3 4" key="1">
    <citation type="submission" date="2014-05" db="EMBL/GenBank/DDBJ databases">
        <title>Draft genome sequence of Amycolatopsis rifamycinica DSM 46095.</title>
        <authorList>
            <person name="Lal R."/>
            <person name="Saxena A."/>
            <person name="Kumari R."/>
            <person name="Mukherjee U."/>
            <person name="Singh P."/>
            <person name="Sangwan N."/>
            <person name="Mahato N.K."/>
        </authorList>
    </citation>
    <scope>NUCLEOTIDE SEQUENCE [LARGE SCALE GENOMIC DNA]</scope>
    <source>
        <strain evidence="3 4">DSM 46095</strain>
    </source>
</reference>
<dbReference type="EMBL" id="JMQI01000071">
    <property type="protein sequence ID" value="KDN17604.1"/>
    <property type="molecule type" value="Genomic_DNA"/>
</dbReference>
<evidence type="ECO:0000313" key="3">
    <source>
        <dbReference type="EMBL" id="KDN17604.1"/>
    </source>
</evidence>
<organism evidence="3 4">
    <name type="scientific">Amycolatopsis rifamycinica</name>
    <dbReference type="NCBI Taxonomy" id="287986"/>
    <lineage>
        <taxon>Bacteria</taxon>
        <taxon>Bacillati</taxon>
        <taxon>Actinomycetota</taxon>
        <taxon>Actinomycetes</taxon>
        <taxon>Pseudonocardiales</taxon>
        <taxon>Pseudonocardiaceae</taxon>
        <taxon>Amycolatopsis</taxon>
    </lineage>
</organism>
<feature type="compositionally biased region" description="Basic and acidic residues" evidence="1">
    <location>
        <begin position="193"/>
        <end position="203"/>
    </location>
</feature>
<feature type="region of interest" description="Disordered" evidence="1">
    <location>
        <begin position="233"/>
        <end position="265"/>
    </location>
</feature>
<gene>
    <name evidence="3" type="ORF">DV20_35345</name>
</gene>
<comment type="caution">
    <text evidence="3">The sequence shown here is derived from an EMBL/GenBank/DDBJ whole genome shotgun (WGS) entry which is preliminary data.</text>
</comment>
<feature type="region of interest" description="Disordered" evidence="1">
    <location>
        <begin position="191"/>
        <end position="221"/>
    </location>
</feature>
<evidence type="ECO:0000256" key="1">
    <source>
        <dbReference type="SAM" id="MobiDB-lite"/>
    </source>
</evidence>
<dbReference type="STRING" id="287986.DV20_35345"/>
<keyword evidence="2" id="KW-0812">Transmembrane</keyword>
<name>A0A066U0G6_9PSEU</name>
<feature type="transmembrane region" description="Helical" evidence="2">
    <location>
        <begin position="14"/>
        <end position="34"/>
    </location>
</feature>
<dbReference type="Proteomes" id="UP000027345">
    <property type="component" value="Unassembled WGS sequence"/>
</dbReference>
<evidence type="ECO:0000256" key="2">
    <source>
        <dbReference type="SAM" id="Phobius"/>
    </source>
</evidence>
<keyword evidence="2" id="KW-0472">Membrane</keyword>
<keyword evidence="4" id="KW-1185">Reference proteome</keyword>
<sequence>MTRWEDDTAKAGRFLVRALVVAGGAAAACALAWLTATASASTVTEVTDGPLGAGVPAVAATIGDAEPPVLGHVPMARDTAAPAVARVRALPGAATDPARLTDLVKTDAVSATVAAVGRFAAAATELTGLDTPAAGSPDHAGHAPAGLLDSAGPDDVSRAPHSVPRKRSAGLFPATTPVRVIAHAVAGRLPAGHRADRGAEDSGGRSWLPSGTVSANAGPASGYDRGCGDVAQPFAAERPQSPPCRNDVSRSAVTAAEIQPGVTPD</sequence>
<dbReference type="PROSITE" id="PS51257">
    <property type="entry name" value="PROKAR_LIPOPROTEIN"/>
    <property type="match status" value="1"/>
</dbReference>
<protein>
    <submittedName>
        <fullName evidence="3">Uncharacterized protein</fullName>
    </submittedName>
</protein>
<accession>A0A066U0G6</accession>
<keyword evidence="2" id="KW-1133">Transmembrane helix</keyword>
<evidence type="ECO:0000313" key="4">
    <source>
        <dbReference type="Proteomes" id="UP000027345"/>
    </source>
</evidence>
<dbReference type="AlphaFoldDB" id="A0A066U0G6"/>
<proteinExistence type="predicted"/>